<dbReference type="Pfam" id="PF00528">
    <property type="entry name" value="BPD_transp_1"/>
    <property type="match status" value="1"/>
</dbReference>
<evidence type="ECO:0000259" key="8">
    <source>
        <dbReference type="PROSITE" id="PS50928"/>
    </source>
</evidence>
<dbReference type="InterPro" id="IPR035906">
    <property type="entry name" value="MetI-like_sf"/>
</dbReference>
<evidence type="ECO:0000256" key="6">
    <source>
        <dbReference type="ARBA" id="ARBA00023136"/>
    </source>
</evidence>
<comment type="subcellular location">
    <subcellularLocation>
        <location evidence="1 7">Cell membrane</location>
        <topology evidence="1 7">Multi-pass membrane protein</topology>
    </subcellularLocation>
</comment>
<evidence type="ECO:0000256" key="2">
    <source>
        <dbReference type="ARBA" id="ARBA00022448"/>
    </source>
</evidence>
<dbReference type="CDD" id="cd06261">
    <property type="entry name" value="TM_PBP2"/>
    <property type="match status" value="1"/>
</dbReference>
<dbReference type="SUPFAM" id="SSF161098">
    <property type="entry name" value="MetI-like"/>
    <property type="match status" value="1"/>
</dbReference>
<sequence length="310" mass="34110">MTSAPVRLGPRRALRRRGPMAPYLLVAPAVAVVLGILGWPLAQLVAISFQRYGLAELIRHRGRWVGLDNYASIVRDPDFWLVALRTTAFTAVTVLATMLIGVGLAFLLRRVRRLVKLLLTVTLVFVWATPVVVGVSMWQWLVDYEFGVVNWVLGRIGVDGFPRHNWFEDPVQGLAVVGAVVVWGAVPFVAITVHAALSQVPEELREAAVIDGASAPQVARLVTLPLIRPVLNLVVVLEIIWNFQVFSQLWIMVGGRPTQDYQLFSVYAYTQSFGISQYGRGAAIAVVMVLALAGLSVVYVRRMLATEATS</sequence>
<dbReference type="Proteomes" id="UP001430172">
    <property type="component" value="Unassembled WGS sequence"/>
</dbReference>
<dbReference type="PROSITE" id="PS50928">
    <property type="entry name" value="ABC_TM1"/>
    <property type="match status" value="1"/>
</dbReference>
<keyword evidence="2 7" id="KW-0813">Transport</keyword>
<dbReference type="InterPro" id="IPR050809">
    <property type="entry name" value="UgpAE/MalFG_permease"/>
</dbReference>
<organism evidence="9 10">
    <name type="scientific">Phycicoccus sonneratiae</name>
    <dbReference type="NCBI Taxonomy" id="2807628"/>
    <lineage>
        <taxon>Bacteria</taxon>
        <taxon>Bacillati</taxon>
        <taxon>Actinomycetota</taxon>
        <taxon>Actinomycetes</taxon>
        <taxon>Micrococcales</taxon>
        <taxon>Intrasporangiaceae</taxon>
        <taxon>Phycicoccus</taxon>
    </lineage>
</organism>
<proteinExistence type="inferred from homology"/>
<protein>
    <submittedName>
        <fullName evidence="9">Sugar ABC transporter permease</fullName>
    </submittedName>
</protein>
<feature type="transmembrane region" description="Helical" evidence="7">
    <location>
        <begin position="174"/>
        <end position="197"/>
    </location>
</feature>
<evidence type="ECO:0000256" key="5">
    <source>
        <dbReference type="ARBA" id="ARBA00022989"/>
    </source>
</evidence>
<accession>A0ABS2CJG1</accession>
<dbReference type="RefSeq" id="WP_204130502.1">
    <property type="nucleotide sequence ID" value="NZ_JAFDVD010000007.1"/>
</dbReference>
<dbReference type="PANTHER" id="PTHR43227">
    <property type="entry name" value="BLL4140 PROTEIN"/>
    <property type="match status" value="1"/>
</dbReference>
<keyword evidence="4 7" id="KW-0812">Transmembrane</keyword>
<evidence type="ECO:0000256" key="4">
    <source>
        <dbReference type="ARBA" id="ARBA00022692"/>
    </source>
</evidence>
<feature type="domain" description="ABC transmembrane type-1" evidence="8">
    <location>
        <begin position="83"/>
        <end position="299"/>
    </location>
</feature>
<dbReference type="InterPro" id="IPR000515">
    <property type="entry name" value="MetI-like"/>
</dbReference>
<name>A0ABS2CJG1_9MICO</name>
<dbReference type="PANTHER" id="PTHR43227:SF8">
    <property type="entry name" value="DIACETYLCHITOBIOSE UPTAKE SYSTEM PERMEASE PROTEIN DASB"/>
    <property type="match status" value="1"/>
</dbReference>
<evidence type="ECO:0000313" key="10">
    <source>
        <dbReference type="Proteomes" id="UP001430172"/>
    </source>
</evidence>
<feature type="transmembrane region" description="Helical" evidence="7">
    <location>
        <begin position="21"/>
        <end position="42"/>
    </location>
</feature>
<feature type="transmembrane region" description="Helical" evidence="7">
    <location>
        <begin position="117"/>
        <end position="141"/>
    </location>
</feature>
<keyword evidence="5 7" id="KW-1133">Transmembrane helix</keyword>
<gene>
    <name evidence="9" type="ORF">JQN70_06480</name>
</gene>
<feature type="transmembrane region" description="Helical" evidence="7">
    <location>
        <begin position="230"/>
        <end position="251"/>
    </location>
</feature>
<feature type="transmembrane region" description="Helical" evidence="7">
    <location>
        <begin position="88"/>
        <end position="108"/>
    </location>
</feature>
<reference evidence="9" key="1">
    <citation type="submission" date="2021-02" db="EMBL/GenBank/DDBJ databases">
        <title>Phycicoccus sp. MQZ13P-5T, whole genome shotgun sequence.</title>
        <authorList>
            <person name="Tuo L."/>
        </authorList>
    </citation>
    <scope>NUCLEOTIDE SEQUENCE</scope>
    <source>
        <strain evidence="9">MQZ13P-5</strain>
    </source>
</reference>
<comment type="similarity">
    <text evidence="7">Belongs to the binding-protein-dependent transport system permease family.</text>
</comment>
<comment type="caution">
    <text evidence="9">The sequence shown here is derived from an EMBL/GenBank/DDBJ whole genome shotgun (WGS) entry which is preliminary data.</text>
</comment>
<keyword evidence="3" id="KW-1003">Cell membrane</keyword>
<feature type="transmembrane region" description="Helical" evidence="7">
    <location>
        <begin position="282"/>
        <end position="300"/>
    </location>
</feature>
<keyword evidence="10" id="KW-1185">Reference proteome</keyword>
<evidence type="ECO:0000313" key="9">
    <source>
        <dbReference type="EMBL" id="MBM6400023.1"/>
    </source>
</evidence>
<keyword evidence="6 7" id="KW-0472">Membrane</keyword>
<evidence type="ECO:0000256" key="7">
    <source>
        <dbReference type="RuleBase" id="RU363032"/>
    </source>
</evidence>
<dbReference type="Gene3D" id="1.10.3720.10">
    <property type="entry name" value="MetI-like"/>
    <property type="match status" value="1"/>
</dbReference>
<evidence type="ECO:0000256" key="1">
    <source>
        <dbReference type="ARBA" id="ARBA00004651"/>
    </source>
</evidence>
<evidence type="ECO:0000256" key="3">
    <source>
        <dbReference type="ARBA" id="ARBA00022475"/>
    </source>
</evidence>
<dbReference type="EMBL" id="JAFDVD010000007">
    <property type="protein sequence ID" value="MBM6400023.1"/>
    <property type="molecule type" value="Genomic_DNA"/>
</dbReference>